<protein>
    <submittedName>
        <fullName evidence="3">Methyltransferase domain-containing protein</fullName>
    </submittedName>
</protein>
<dbReference type="Pfam" id="PF13649">
    <property type="entry name" value="Methyltransf_25"/>
    <property type="match status" value="1"/>
</dbReference>
<dbReference type="OrthoDB" id="9811589at2"/>
<keyword evidence="3" id="KW-0489">Methyltransferase</keyword>
<accession>A0A1I2PG81</accession>
<dbReference type="Gene3D" id="2.20.25.110">
    <property type="entry name" value="S-adenosyl-L-methionine-dependent methyltransferases"/>
    <property type="match status" value="1"/>
</dbReference>
<dbReference type="AlphaFoldDB" id="A0A1I2PG81"/>
<name>A0A1I2PG81_9LACO</name>
<dbReference type="GO" id="GO:0032259">
    <property type="term" value="P:methylation"/>
    <property type="evidence" value="ECO:0007669"/>
    <property type="project" value="UniProtKB-KW"/>
</dbReference>
<dbReference type="EMBL" id="FOPI01000003">
    <property type="protein sequence ID" value="SFG14473.1"/>
    <property type="molecule type" value="Genomic_DNA"/>
</dbReference>
<organism evidence="3 4">
    <name type="scientific">Ligilactobacillus ruminis DSM 20403 = NBRC 102161</name>
    <dbReference type="NCBI Taxonomy" id="1423798"/>
    <lineage>
        <taxon>Bacteria</taxon>
        <taxon>Bacillati</taxon>
        <taxon>Bacillota</taxon>
        <taxon>Bacilli</taxon>
        <taxon>Lactobacillales</taxon>
        <taxon>Lactobacillaceae</taxon>
        <taxon>Ligilactobacillus</taxon>
    </lineage>
</organism>
<evidence type="ECO:0000313" key="3">
    <source>
        <dbReference type="EMBL" id="SFG14473.1"/>
    </source>
</evidence>
<dbReference type="RefSeq" id="WP_014073539.1">
    <property type="nucleotide sequence ID" value="NZ_AYYL01000001.1"/>
</dbReference>
<evidence type="ECO:0000256" key="1">
    <source>
        <dbReference type="ARBA" id="ARBA00022679"/>
    </source>
</evidence>
<evidence type="ECO:0000259" key="2">
    <source>
        <dbReference type="Pfam" id="PF13649"/>
    </source>
</evidence>
<dbReference type="Gene3D" id="3.40.50.150">
    <property type="entry name" value="Vaccinia Virus protein VP39"/>
    <property type="match status" value="1"/>
</dbReference>
<dbReference type="GO" id="GO:0008168">
    <property type="term" value="F:methyltransferase activity"/>
    <property type="evidence" value="ECO:0007669"/>
    <property type="project" value="UniProtKB-KW"/>
</dbReference>
<dbReference type="GeneID" id="29801945"/>
<evidence type="ECO:0000313" key="4">
    <source>
        <dbReference type="Proteomes" id="UP000182635"/>
    </source>
</evidence>
<dbReference type="InterPro" id="IPR041698">
    <property type="entry name" value="Methyltransf_25"/>
</dbReference>
<dbReference type="SUPFAM" id="SSF53335">
    <property type="entry name" value="S-adenosyl-L-methionine-dependent methyltransferases"/>
    <property type="match status" value="1"/>
</dbReference>
<reference evidence="4" key="1">
    <citation type="submission" date="2016-10" db="EMBL/GenBank/DDBJ databases">
        <authorList>
            <person name="Varghese N."/>
            <person name="Submissions S."/>
        </authorList>
    </citation>
    <scope>NUCLEOTIDE SEQUENCE [LARGE SCALE GENOMIC DNA]</scope>
    <source>
        <strain evidence="4">DSM 20403</strain>
    </source>
</reference>
<proteinExistence type="predicted"/>
<sequence length="244" mass="28322">MIYTTFAKLYDDLMDPEMYANWLDFAEDELVSGNVLDLACGSGKFAVKLAERGFETSGFDLSEDMLSLALKHAEEAGVDLPLYQGDMLDLSDLSEKFSNVTCFADSFCYLPDEKSVERAFVEVFQHLKPEGKFIFDVITPYQTDVVYPGYMYNYTDEEQAFIWTSFEGKYPHSVEHELTFFIWDEKEDGYDRIEELHYERTYELDVYLKALKHAGFNQVKVSADFGKSKPNEQTTRWFFACQKD</sequence>
<dbReference type="Proteomes" id="UP000182635">
    <property type="component" value="Unassembled WGS sequence"/>
</dbReference>
<feature type="domain" description="Methyltransferase" evidence="2">
    <location>
        <begin position="35"/>
        <end position="131"/>
    </location>
</feature>
<dbReference type="PANTHER" id="PTHR43861">
    <property type="entry name" value="TRANS-ACONITATE 2-METHYLTRANSFERASE-RELATED"/>
    <property type="match status" value="1"/>
</dbReference>
<keyword evidence="1 3" id="KW-0808">Transferase</keyword>
<dbReference type="InterPro" id="IPR029063">
    <property type="entry name" value="SAM-dependent_MTases_sf"/>
</dbReference>
<gene>
    <name evidence="3" type="ORF">SAMN02910432_00067</name>
</gene>
<dbReference type="CDD" id="cd02440">
    <property type="entry name" value="AdoMet_MTases"/>
    <property type="match status" value="1"/>
</dbReference>